<sequence length="71" mass="7389">RALHAQRAPRGLARVAAGGGLGLRALLGDQHRRRLRLEPAAQARVGWRGADAPHRSRGGIRAPGGGSGVEL</sequence>
<dbReference type="EMBL" id="CADCVU010000120">
    <property type="protein sequence ID" value="CAA9503247.1"/>
    <property type="molecule type" value="Genomic_DNA"/>
</dbReference>
<proteinExistence type="predicted"/>
<gene>
    <name evidence="2" type="ORF">AVDCRST_MAG45-1442</name>
</gene>
<organism evidence="2">
    <name type="scientific">uncultured Solirubrobacterales bacterium</name>
    <dbReference type="NCBI Taxonomy" id="768556"/>
    <lineage>
        <taxon>Bacteria</taxon>
        <taxon>Bacillati</taxon>
        <taxon>Actinomycetota</taxon>
        <taxon>Thermoleophilia</taxon>
        <taxon>Solirubrobacterales</taxon>
        <taxon>environmental samples</taxon>
    </lineage>
</organism>
<evidence type="ECO:0000313" key="2">
    <source>
        <dbReference type="EMBL" id="CAA9503247.1"/>
    </source>
</evidence>
<reference evidence="2" key="1">
    <citation type="submission" date="2020-02" db="EMBL/GenBank/DDBJ databases">
        <authorList>
            <person name="Meier V. D."/>
        </authorList>
    </citation>
    <scope>NUCLEOTIDE SEQUENCE</scope>
    <source>
        <strain evidence="2">AVDCRST_MAG45</strain>
    </source>
</reference>
<name>A0A6J4SRF2_9ACTN</name>
<accession>A0A6J4SRF2</accession>
<protein>
    <submittedName>
        <fullName evidence="2">Uncharacterized protein</fullName>
    </submittedName>
</protein>
<evidence type="ECO:0000256" key="1">
    <source>
        <dbReference type="SAM" id="MobiDB-lite"/>
    </source>
</evidence>
<feature type="compositionally biased region" description="Gly residues" evidence="1">
    <location>
        <begin position="61"/>
        <end position="71"/>
    </location>
</feature>
<feature type="non-terminal residue" evidence="2">
    <location>
        <position position="1"/>
    </location>
</feature>
<dbReference type="AlphaFoldDB" id="A0A6J4SRF2"/>
<feature type="region of interest" description="Disordered" evidence="1">
    <location>
        <begin position="46"/>
        <end position="71"/>
    </location>
</feature>
<feature type="non-terminal residue" evidence="2">
    <location>
        <position position="71"/>
    </location>
</feature>